<dbReference type="PANTHER" id="PTHR35525:SF3">
    <property type="entry name" value="BLL6575 PROTEIN"/>
    <property type="match status" value="1"/>
</dbReference>
<dbReference type="OrthoDB" id="123307at2"/>
<dbReference type="SUPFAM" id="SSF160904">
    <property type="entry name" value="Jann2411-like"/>
    <property type="match status" value="1"/>
</dbReference>
<accession>A0A239N096</accession>
<dbReference type="AlphaFoldDB" id="A0A239N096"/>
<dbReference type="EMBL" id="FZOF01000029">
    <property type="protein sequence ID" value="SNT48170.1"/>
    <property type="molecule type" value="Genomic_DNA"/>
</dbReference>
<dbReference type="InterPro" id="IPR021005">
    <property type="entry name" value="Znf_CGNR"/>
</dbReference>
<dbReference type="InterPro" id="IPR023286">
    <property type="entry name" value="ABATE_dom_sf"/>
</dbReference>
<protein>
    <submittedName>
        <fullName evidence="2">Conserved protein containing a Zn-ribbon-like motif, possibly RNA-binding</fullName>
    </submittedName>
</protein>
<dbReference type="Gene3D" id="1.10.3300.10">
    <property type="entry name" value="Jann2411-like domain"/>
    <property type="match status" value="1"/>
</dbReference>
<dbReference type="Pfam" id="PF11706">
    <property type="entry name" value="zf-CGNR"/>
    <property type="match status" value="1"/>
</dbReference>
<dbReference type="Pfam" id="PF07336">
    <property type="entry name" value="ABATE"/>
    <property type="match status" value="1"/>
</dbReference>
<evidence type="ECO:0000313" key="2">
    <source>
        <dbReference type="EMBL" id="SNT48170.1"/>
    </source>
</evidence>
<evidence type="ECO:0000313" key="3">
    <source>
        <dbReference type="Proteomes" id="UP000198280"/>
    </source>
</evidence>
<evidence type="ECO:0000259" key="1">
    <source>
        <dbReference type="Pfam" id="PF11706"/>
    </source>
</evidence>
<feature type="domain" description="Zinc finger CGNR" evidence="1">
    <location>
        <begin position="149"/>
        <end position="190"/>
    </location>
</feature>
<sequence length="200" mass="21549">MPAPATERSPLNQPAAADTLLRFLNTHASGPRQLPERFADARTMQAWLLEHGLGTETTHVTEADAAGARELRDALITVLLAHAGDPNTTPDALAQAEEHLRGIAVRYPLTTVVTATGATLTSTQTGIPGLFGTALASVTELAHAGLWDRLRACRHDPCHFCFFDRTRNSSAGYCGPRCASRASMRAYRRRMKEQAAASSD</sequence>
<gene>
    <name evidence="2" type="ORF">SAMN05216252_12985</name>
</gene>
<keyword evidence="3" id="KW-1185">Reference proteome</keyword>
<dbReference type="PANTHER" id="PTHR35525">
    <property type="entry name" value="BLL6575 PROTEIN"/>
    <property type="match status" value="1"/>
</dbReference>
<proteinExistence type="predicted"/>
<name>A0A239N096_9ACTN</name>
<organism evidence="2 3">
    <name type="scientific">Actinacidiphila glaucinigra</name>
    <dbReference type="NCBI Taxonomy" id="235986"/>
    <lineage>
        <taxon>Bacteria</taxon>
        <taxon>Bacillati</taxon>
        <taxon>Actinomycetota</taxon>
        <taxon>Actinomycetes</taxon>
        <taxon>Kitasatosporales</taxon>
        <taxon>Streptomycetaceae</taxon>
        <taxon>Actinacidiphila</taxon>
    </lineage>
</organism>
<dbReference type="RefSeq" id="WP_089228212.1">
    <property type="nucleotide sequence ID" value="NZ_FZOF01000029.1"/>
</dbReference>
<dbReference type="InterPro" id="IPR010852">
    <property type="entry name" value="ABATE"/>
</dbReference>
<reference evidence="2 3" key="1">
    <citation type="submission" date="2017-06" db="EMBL/GenBank/DDBJ databases">
        <authorList>
            <person name="Kim H.J."/>
            <person name="Triplett B.A."/>
        </authorList>
    </citation>
    <scope>NUCLEOTIDE SEQUENCE [LARGE SCALE GENOMIC DNA]</scope>
    <source>
        <strain evidence="2 3">CGMCC 4.1858</strain>
    </source>
</reference>
<dbReference type="Proteomes" id="UP000198280">
    <property type="component" value="Unassembled WGS sequence"/>
</dbReference>